<dbReference type="EMBL" id="BAAAUG010000056">
    <property type="protein sequence ID" value="GAA3109006.1"/>
    <property type="molecule type" value="Genomic_DNA"/>
</dbReference>
<comment type="caution">
    <text evidence="1">The sequence shown here is derived from an EMBL/GenBank/DDBJ whole genome shotgun (WGS) entry which is preliminary data.</text>
</comment>
<organism evidence="1 2">
    <name type="scientific">Streptomyces rectiviolaceus</name>
    <dbReference type="NCBI Taxonomy" id="332591"/>
    <lineage>
        <taxon>Bacteria</taxon>
        <taxon>Bacillati</taxon>
        <taxon>Actinomycetota</taxon>
        <taxon>Actinomycetes</taxon>
        <taxon>Kitasatosporales</taxon>
        <taxon>Streptomycetaceae</taxon>
        <taxon>Streptomyces</taxon>
    </lineage>
</organism>
<evidence type="ECO:0000313" key="1">
    <source>
        <dbReference type="EMBL" id="GAA3109006.1"/>
    </source>
</evidence>
<name>A0ABP6MFB8_9ACTN</name>
<dbReference type="Proteomes" id="UP001501637">
    <property type="component" value="Unassembled WGS sequence"/>
</dbReference>
<evidence type="ECO:0000313" key="2">
    <source>
        <dbReference type="Proteomes" id="UP001501637"/>
    </source>
</evidence>
<gene>
    <name evidence="1" type="ORF">GCM10010449_34570</name>
</gene>
<reference evidence="2" key="1">
    <citation type="journal article" date="2019" name="Int. J. Syst. Evol. Microbiol.">
        <title>The Global Catalogue of Microorganisms (GCM) 10K type strain sequencing project: providing services to taxonomists for standard genome sequencing and annotation.</title>
        <authorList>
            <consortium name="The Broad Institute Genomics Platform"/>
            <consortium name="The Broad Institute Genome Sequencing Center for Infectious Disease"/>
            <person name="Wu L."/>
            <person name="Ma J."/>
        </authorList>
    </citation>
    <scope>NUCLEOTIDE SEQUENCE [LARGE SCALE GENOMIC DNA]</scope>
    <source>
        <strain evidence="2">JCM 9092</strain>
    </source>
</reference>
<proteinExistence type="predicted"/>
<dbReference type="RefSeq" id="WP_344521863.1">
    <property type="nucleotide sequence ID" value="NZ_BAAAUG010000056.1"/>
</dbReference>
<accession>A0ABP6MFB8</accession>
<protein>
    <submittedName>
        <fullName evidence="1">Uncharacterized protein</fullName>
    </submittedName>
</protein>
<sequence length="182" mass="19463">MSDTVAPPSDYRLLVPRDWFRVDLTQERWRGRLKTFVDREAADSGASGETRRGIWTTLRNTAEAGVAQGALEFFLKTESPQDSACPASLLVSLLPTPPGLAPDVADLAGTLARRRGSGSRITTGELPAGDTVRAATDATLDFHVRMPGGVGYLVLAFSVPLSGTEGPMGDLCDAIAYSLRWV</sequence>
<keyword evidence="2" id="KW-1185">Reference proteome</keyword>